<evidence type="ECO:0000313" key="3">
    <source>
        <dbReference type="Proteomes" id="UP001286313"/>
    </source>
</evidence>
<comment type="caution">
    <text evidence="2">The sequence shown here is derived from an EMBL/GenBank/DDBJ whole genome shotgun (WGS) entry which is preliminary data.</text>
</comment>
<dbReference type="Proteomes" id="UP001286313">
    <property type="component" value="Unassembled WGS sequence"/>
</dbReference>
<organism evidence="2 3">
    <name type="scientific">Petrolisthes cinctipes</name>
    <name type="common">Flat porcelain crab</name>
    <dbReference type="NCBI Taxonomy" id="88211"/>
    <lineage>
        <taxon>Eukaryota</taxon>
        <taxon>Metazoa</taxon>
        <taxon>Ecdysozoa</taxon>
        <taxon>Arthropoda</taxon>
        <taxon>Crustacea</taxon>
        <taxon>Multicrustacea</taxon>
        <taxon>Malacostraca</taxon>
        <taxon>Eumalacostraca</taxon>
        <taxon>Eucarida</taxon>
        <taxon>Decapoda</taxon>
        <taxon>Pleocyemata</taxon>
        <taxon>Anomura</taxon>
        <taxon>Galatheoidea</taxon>
        <taxon>Porcellanidae</taxon>
        <taxon>Petrolisthes</taxon>
    </lineage>
</organism>
<evidence type="ECO:0000256" key="1">
    <source>
        <dbReference type="SAM" id="MobiDB-lite"/>
    </source>
</evidence>
<feature type="compositionally biased region" description="Low complexity" evidence="1">
    <location>
        <begin position="27"/>
        <end position="72"/>
    </location>
</feature>
<name>A0AAE1BWD8_PETCI</name>
<evidence type="ECO:0000313" key="2">
    <source>
        <dbReference type="EMBL" id="KAK3858261.1"/>
    </source>
</evidence>
<dbReference type="EMBL" id="JAWQEG010005366">
    <property type="protein sequence ID" value="KAK3858261.1"/>
    <property type="molecule type" value="Genomic_DNA"/>
</dbReference>
<accession>A0AAE1BWD8</accession>
<gene>
    <name evidence="2" type="ORF">Pcinc_035538</name>
</gene>
<keyword evidence="3" id="KW-1185">Reference proteome</keyword>
<dbReference type="AlphaFoldDB" id="A0AAE1BWD8"/>
<feature type="compositionally biased region" description="Basic residues" evidence="1">
    <location>
        <begin position="11"/>
        <end position="26"/>
    </location>
</feature>
<reference evidence="2" key="1">
    <citation type="submission" date="2023-10" db="EMBL/GenBank/DDBJ databases">
        <title>Genome assemblies of two species of porcelain crab, Petrolisthes cinctipes and Petrolisthes manimaculis (Anomura: Porcellanidae).</title>
        <authorList>
            <person name="Angst P."/>
        </authorList>
    </citation>
    <scope>NUCLEOTIDE SEQUENCE</scope>
    <source>
        <strain evidence="2">PB745_01</strain>
        <tissue evidence="2">Gill</tissue>
    </source>
</reference>
<protein>
    <submittedName>
        <fullName evidence="2">Uncharacterized protein</fullName>
    </submittedName>
</protein>
<feature type="compositionally biased region" description="Basic and acidic residues" evidence="1">
    <location>
        <begin position="1"/>
        <end position="10"/>
    </location>
</feature>
<proteinExistence type="predicted"/>
<feature type="region of interest" description="Disordered" evidence="1">
    <location>
        <begin position="1"/>
        <end position="75"/>
    </location>
</feature>
<sequence>MAFKRRSNEVKRKKNKIDRRRKKRQSKQNQRTVQQEQDTNTSPTPSTSQQDQDVPVASTSSSSNTTVEATTRTTRHVTYIDITRPHTETHTHVERTDIVFERVIRLPDAYCYVIALTKKAPCRVRTVYQSGRDSY</sequence>